<evidence type="ECO:0000313" key="4">
    <source>
        <dbReference type="Proteomes" id="UP000823638"/>
    </source>
</evidence>
<accession>A0A9D9N1T6</accession>
<keyword evidence="3" id="KW-0378">Hydrolase</keyword>
<dbReference type="InterPro" id="IPR049050">
    <property type="entry name" value="nSTAND3"/>
</dbReference>
<gene>
    <name evidence="3" type="ORF">IAA81_03725</name>
</gene>
<evidence type="ECO:0000259" key="1">
    <source>
        <dbReference type="Pfam" id="PF04471"/>
    </source>
</evidence>
<comment type="caution">
    <text evidence="3">The sequence shown here is derived from an EMBL/GenBank/DDBJ whole genome shotgun (WGS) entry which is preliminary data.</text>
</comment>
<feature type="domain" description="Novel STAND NTPase 3" evidence="2">
    <location>
        <begin position="173"/>
        <end position="323"/>
    </location>
</feature>
<dbReference type="Pfam" id="PF20720">
    <property type="entry name" value="nSTAND3"/>
    <property type="match status" value="1"/>
</dbReference>
<reference evidence="3" key="1">
    <citation type="submission" date="2020-10" db="EMBL/GenBank/DDBJ databases">
        <authorList>
            <person name="Gilroy R."/>
        </authorList>
    </citation>
    <scope>NUCLEOTIDE SEQUENCE</scope>
    <source>
        <strain evidence="3">10532</strain>
    </source>
</reference>
<proteinExistence type="predicted"/>
<dbReference type="GO" id="GO:0004519">
    <property type="term" value="F:endonuclease activity"/>
    <property type="evidence" value="ECO:0007669"/>
    <property type="project" value="UniProtKB-KW"/>
</dbReference>
<dbReference type="SUPFAM" id="SSF52540">
    <property type="entry name" value="P-loop containing nucleoside triphosphate hydrolases"/>
    <property type="match status" value="1"/>
</dbReference>
<dbReference type="SUPFAM" id="SSF52980">
    <property type="entry name" value="Restriction endonuclease-like"/>
    <property type="match status" value="1"/>
</dbReference>
<organism evidence="3 4">
    <name type="scientific">Candidatus Gallitreponema excrementavium</name>
    <dbReference type="NCBI Taxonomy" id="2840840"/>
    <lineage>
        <taxon>Bacteria</taxon>
        <taxon>Pseudomonadati</taxon>
        <taxon>Spirochaetota</taxon>
        <taxon>Spirochaetia</taxon>
        <taxon>Spirochaetales</taxon>
        <taxon>Candidatus Gallitreponema</taxon>
    </lineage>
</organism>
<dbReference type="EMBL" id="JADIMM010000053">
    <property type="protein sequence ID" value="MBO8457321.1"/>
    <property type="molecule type" value="Genomic_DNA"/>
</dbReference>
<dbReference type="InterPro" id="IPR007560">
    <property type="entry name" value="Restrct_endonuc_IV_Mrr"/>
</dbReference>
<keyword evidence="3" id="KW-0255">Endonuclease</keyword>
<dbReference type="GO" id="GO:0003677">
    <property type="term" value="F:DNA binding"/>
    <property type="evidence" value="ECO:0007669"/>
    <property type="project" value="InterPro"/>
</dbReference>
<protein>
    <submittedName>
        <fullName evidence="3">Restriction endonuclease</fullName>
    </submittedName>
</protein>
<dbReference type="GO" id="GO:0009307">
    <property type="term" value="P:DNA restriction-modification system"/>
    <property type="evidence" value="ECO:0007669"/>
    <property type="project" value="InterPro"/>
</dbReference>
<dbReference type="Gene3D" id="3.40.1350.10">
    <property type="match status" value="1"/>
</dbReference>
<reference evidence="3" key="2">
    <citation type="journal article" date="2021" name="PeerJ">
        <title>Extensive microbial diversity within the chicken gut microbiome revealed by metagenomics and culture.</title>
        <authorList>
            <person name="Gilroy R."/>
            <person name="Ravi A."/>
            <person name="Getino M."/>
            <person name="Pursley I."/>
            <person name="Horton D.L."/>
            <person name="Alikhan N.F."/>
            <person name="Baker D."/>
            <person name="Gharbi K."/>
            <person name="Hall N."/>
            <person name="Watson M."/>
            <person name="Adriaenssens E.M."/>
            <person name="Foster-Nyarko E."/>
            <person name="Jarju S."/>
            <person name="Secka A."/>
            <person name="Antonio M."/>
            <person name="Oren A."/>
            <person name="Chaudhuri R.R."/>
            <person name="La Ragione R."/>
            <person name="Hildebrand F."/>
            <person name="Pallen M.J."/>
        </authorList>
    </citation>
    <scope>NUCLEOTIDE SEQUENCE</scope>
    <source>
        <strain evidence="3">10532</strain>
    </source>
</reference>
<feature type="domain" description="Restriction endonuclease type IV Mrr" evidence="1">
    <location>
        <begin position="7"/>
        <end position="62"/>
    </location>
</feature>
<name>A0A9D9N1T6_9SPIR</name>
<dbReference type="Pfam" id="PF04471">
    <property type="entry name" value="Mrr_cat"/>
    <property type="match status" value="1"/>
</dbReference>
<dbReference type="InterPro" id="IPR027417">
    <property type="entry name" value="P-loop_NTPase"/>
</dbReference>
<dbReference type="InterPro" id="IPR011335">
    <property type="entry name" value="Restrct_endonuc-II-like"/>
</dbReference>
<evidence type="ECO:0000313" key="3">
    <source>
        <dbReference type="EMBL" id="MBO8457321.1"/>
    </source>
</evidence>
<dbReference type="AlphaFoldDB" id="A0A9D9N1T6"/>
<evidence type="ECO:0000259" key="2">
    <source>
        <dbReference type="Pfam" id="PF20720"/>
    </source>
</evidence>
<dbReference type="Proteomes" id="UP000823638">
    <property type="component" value="Unassembled WGS sequence"/>
</dbReference>
<dbReference type="InterPro" id="IPR011856">
    <property type="entry name" value="tRNA_endonuc-like_dom_sf"/>
</dbReference>
<keyword evidence="3" id="KW-0540">Nuclease</keyword>
<sequence length="729" mass="87327">MPNYTFQNLSPFDFEQLARDILEAKYKKEFESFTPGRDSGIDLRYFKNKDRIIVQCKHYEKSGFPQLKRSLTEEKCKLQQLTPSKYIIVTSVTLTPSNKDKILQIFEDFPIESEDIIDAVEINSILAKNTDIEKRHTKLWMDSASVLEKIIHSDIYNISEITKQTWKSKICLWVKNEYYYRAVNILEQKNLCIISGIPGIGKTTMAEMLCLYYCKEKYEFYKIQSLKDFFKLLKQNKKQIYYYDDFLGATQFEEKHEFDNLKNVLTVLNKHTKFILTTREYIYQQGKEKSEKLALLDITSTILTLSDYSVFQKAEILYNHLYFSNVPYIFCKYIIENNRYEKIINHHNYSPRLIEWMTNQTHDFIQTKPEEYYSEFIKNLNTPSKIWDKAFNNHISQASRYLLYVLYFLGNNISIDNLKEISFLWAKYLDNQLKQSMYTEIFRKSLYELENSFIAISTRFNHNFISFHNPSITDYIRDKIHTHKELETEFYGLEQKYWDQKNYFIEKEDSDKETIKKQLIFLLKNIKINSIKRTYDVNSYSIGPQRLYYIMNNLNKHGLDELKPDFFNAVIEIFLNQELLSETLGEIMLKIPKKYFTNHSIKSKLLNDFLKTDTIEETTLYLKLNQIENFIPPEKYDRIIEKNIESDMDYARSVDSDSYQVQLIRDSFEELANLNFTVIPDEYFNRLEEIFLEKVERESQQENTDIDYDHNDQRKDIQDIKDLFGSFEK</sequence>